<name>A0A7J6JTI4_TOXGO</name>
<evidence type="ECO:0000313" key="3">
    <source>
        <dbReference type="Proteomes" id="UP000557509"/>
    </source>
</evidence>
<dbReference type="EMBL" id="JAAUHK010000197">
    <property type="protein sequence ID" value="KAF4638188.1"/>
    <property type="molecule type" value="Genomic_DNA"/>
</dbReference>
<comment type="caution">
    <text evidence="2">The sequence shown here is derived from an EMBL/GenBank/DDBJ whole genome shotgun (WGS) entry which is preliminary data.</text>
</comment>
<dbReference type="VEuPathDB" id="ToxoDB:TGME49_219690"/>
<evidence type="ECO:0000256" key="1">
    <source>
        <dbReference type="SAM" id="MobiDB-lite"/>
    </source>
</evidence>
<sequence length="258" mass="29474">MLSDQHRFSGCTSPPALRRLRPHENSGKSAGHGLFSFAVSLRSFLGARSEEWEQEEPQAGDRLAFNKHPWQFTFHARRCSIELGRNFAFFSRFLGANTLQRSLWRNLYLISLDTEMAKPNDLAGLEKALNKNDKIDLARTDTFVERAEELMNKQLPEKHEHNQETEKMVAFDRRNSSSMLDASKLSPVFFPRFSRASPFSKETVGERAKTVRGRRNSQAEIGAKRPSEERICSLSNDALQVQAYSKITSFAKKDQKGF</sequence>
<evidence type="ECO:0000313" key="2">
    <source>
        <dbReference type="EMBL" id="KAF4638188.1"/>
    </source>
</evidence>
<accession>A0A7J6JTI4</accession>
<keyword evidence="3" id="KW-1185">Reference proteome</keyword>
<proteinExistence type="predicted"/>
<reference evidence="2 3" key="1">
    <citation type="submission" date="2020-03" db="EMBL/GenBank/DDBJ databases">
        <title>Genome sequence of Toxoplasma gondii RH-88 strain.</title>
        <authorList>
            <person name="Lorenzi H.A."/>
            <person name="Venepally P."/>
            <person name="Rozenberg A."/>
            <person name="Sibley D."/>
        </authorList>
    </citation>
    <scope>NUCLEOTIDE SEQUENCE [LARGE SCALE GENOMIC DNA]</scope>
    <source>
        <strain evidence="2 3">RH-88</strain>
    </source>
</reference>
<organism evidence="2 3">
    <name type="scientific">Toxoplasma gondii</name>
    <dbReference type="NCBI Taxonomy" id="5811"/>
    <lineage>
        <taxon>Eukaryota</taxon>
        <taxon>Sar</taxon>
        <taxon>Alveolata</taxon>
        <taxon>Apicomplexa</taxon>
        <taxon>Conoidasida</taxon>
        <taxon>Coccidia</taxon>
        <taxon>Eucoccidiorida</taxon>
        <taxon>Eimeriorina</taxon>
        <taxon>Sarcocystidae</taxon>
        <taxon>Toxoplasma</taxon>
    </lineage>
</organism>
<gene>
    <name evidence="2" type="ORF">TGRH88_057960</name>
</gene>
<feature type="region of interest" description="Disordered" evidence="1">
    <location>
        <begin position="1"/>
        <end position="28"/>
    </location>
</feature>
<dbReference type="Proteomes" id="UP000557509">
    <property type="component" value="Unassembled WGS sequence"/>
</dbReference>
<protein>
    <submittedName>
        <fullName evidence="2">Uncharacterized protein</fullName>
    </submittedName>
</protein>
<dbReference type="AlphaFoldDB" id="A0A7J6JTI4"/>